<evidence type="ECO:0000256" key="2">
    <source>
        <dbReference type="ARBA" id="ARBA00004170"/>
    </source>
</evidence>
<name>A0A1G5B6E2_9FIRM</name>
<dbReference type="Gene3D" id="3.40.1380.10">
    <property type="match status" value="1"/>
</dbReference>
<gene>
    <name evidence="10" type="primary">atpG</name>
    <name evidence="12" type="ORF">SAMN02910451_00561</name>
</gene>
<dbReference type="PANTHER" id="PTHR11693:SF22">
    <property type="entry name" value="ATP SYNTHASE SUBUNIT GAMMA, MITOCHONDRIAL"/>
    <property type="match status" value="1"/>
</dbReference>
<keyword evidence="13" id="KW-1185">Reference proteome</keyword>
<keyword evidence="7 10" id="KW-0472">Membrane</keyword>
<dbReference type="HAMAP" id="MF_00815">
    <property type="entry name" value="ATP_synth_gamma_bact"/>
    <property type="match status" value="1"/>
</dbReference>
<dbReference type="GO" id="GO:0045259">
    <property type="term" value="C:proton-transporting ATP synthase complex"/>
    <property type="evidence" value="ECO:0007669"/>
    <property type="project" value="UniProtKB-KW"/>
</dbReference>
<keyword evidence="6 10" id="KW-0406">Ion transport</keyword>
<dbReference type="GO" id="GO:0042777">
    <property type="term" value="P:proton motive force-driven plasma membrane ATP synthesis"/>
    <property type="evidence" value="ECO:0007669"/>
    <property type="project" value="UniProtKB-UniRule"/>
</dbReference>
<evidence type="ECO:0000256" key="11">
    <source>
        <dbReference type="SAM" id="MobiDB-lite"/>
    </source>
</evidence>
<dbReference type="InterPro" id="IPR000131">
    <property type="entry name" value="ATP_synth_F1_gsu"/>
</dbReference>
<reference evidence="13" key="1">
    <citation type="submission" date="2016-10" db="EMBL/GenBank/DDBJ databases">
        <authorList>
            <person name="Varghese N."/>
            <person name="Submissions S."/>
        </authorList>
    </citation>
    <scope>NUCLEOTIDE SEQUENCE [LARGE SCALE GENOMIC DNA]</scope>
    <source>
        <strain evidence="13">XBD2006</strain>
    </source>
</reference>
<protein>
    <recommendedName>
        <fullName evidence="10">ATP synthase gamma chain</fullName>
    </recommendedName>
    <alternativeName>
        <fullName evidence="10">ATP synthase F1 sector gamma subunit</fullName>
    </alternativeName>
    <alternativeName>
        <fullName evidence="10">F-ATPase gamma subunit</fullName>
    </alternativeName>
</protein>
<keyword evidence="8 10" id="KW-0139">CF(1)</keyword>
<comment type="function">
    <text evidence="1 10">Produces ATP from ADP in the presence of a proton gradient across the membrane. The gamma chain is believed to be important in regulating ATPase activity and the flow of protons through the CF(0) complex.</text>
</comment>
<evidence type="ECO:0000313" key="12">
    <source>
        <dbReference type="EMBL" id="SCX85749.1"/>
    </source>
</evidence>
<evidence type="ECO:0000256" key="4">
    <source>
        <dbReference type="ARBA" id="ARBA00022448"/>
    </source>
</evidence>
<dbReference type="GO" id="GO:0005886">
    <property type="term" value="C:plasma membrane"/>
    <property type="evidence" value="ECO:0007669"/>
    <property type="project" value="UniProtKB-SubCell"/>
</dbReference>
<organism evidence="12 13">
    <name type="scientific">Butyrivibrio hungatei</name>
    <dbReference type="NCBI Taxonomy" id="185008"/>
    <lineage>
        <taxon>Bacteria</taxon>
        <taxon>Bacillati</taxon>
        <taxon>Bacillota</taxon>
        <taxon>Clostridia</taxon>
        <taxon>Lachnospirales</taxon>
        <taxon>Lachnospiraceae</taxon>
        <taxon>Butyrivibrio</taxon>
    </lineage>
</organism>
<evidence type="ECO:0000256" key="6">
    <source>
        <dbReference type="ARBA" id="ARBA00023065"/>
    </source>
</evidence>
<comment type="subunit">
    <text evidence="10">F-type ATPases have 2 components, CF(1) - the catalytic core - and CF(0) - the membrane proton channel. CF(1) has five subunits: alpha(3), beta(3), gamma(1), delta(1), epsilon(1). CF(0) has three main subunits: a, b and c.</text>
</comment>
<comment type="similarity">
    <text evidence="3 10">Belongs to the ATPase gamma chain family.</text>
</comment>
<sequence length="314" mass="36247">MATIKEIRDRINSVNDTRKITNAMYLISSTKLRRAKKMLTDTEPFFFATQAMISRLVRHLPEGVDNIFLETRLEIPEDERRRGYIIFTDDKGLAGSYNHNVIKLAEEKIAADKGEWKLFVIGEVGRFHFLSKDVNIEESFMFTSQNPTLHRARKIAAEILDYYYSRKLDEFYIIYTTVQGPKIDTRFEKLLPLEIITDIKREKPVTDAILEEFLMEPSPSAILDNIVPNYVTGFIYGALVEAFCSVQSARMMAMDSANKNAETMIAELQRTYNRQRQAMITQEITEVVSGAKALKNAKKAKERNKDKQKTRNYS</sequence>
<evidence type="ECO:0000313" key="13">
    <source>
        <dbReference type="Proteomes" id="UP000183047"/>
    </source>
</evidence>
<proteinExistence type="inferred from homology"/>
<dbReference type="Proteomes" id="UP000183047">
    <property type="component" value="Unassembled WGS sequence"/>
</dbReference>
<dbReference type="GO" id="GO:0046933">
    <property type="term" value="F:proton-transporting ATP synthase activity, rotational mechanism"/>
    <property type="evidence" value="ECO:0007669"/>
    <property type="project" value="UniProtKB-UniRule"/>
</dbReference>
<evidence type="ECO:0000256" key="1">
    <source>
        <dbReference type="ARBA" id="ARBA00003456"/>
    </source>
</evidence>
<dbReference type="GO" id="GO:0005524">
    <property type="term" value="F:ATP binding"/>
    <property type="evidence" value="ECO:0007669"/>
    <property type="project" value="UniProtKB-UniRule"/>
</dbReference>
<evidence type="ECO:0000256" key="7">
    <source>
        <dbReference type="ARBA" id="ARBA00023136"/>
    </source>
</evidence>
<dbReference type="EMBL" id="FMUR01000004">
    <property type="protein sequence ID" value="SCX85749.1"/>
    <property type="molecule type" value="Genomic_DNA"/>
</dbReference>
<keyword evidence="9 10" id="KW-0066">ATP synthesis</keyword>
<dbReference type="NCBIfam" id="TIGR01146">
    <property type="entry name" value="ATPsyn_F1gamma"/>
    <property type="match status" value="1"/>
</dbReference>
<dbReference type="PRINTS" id="PR00126">
    <property type="entry name" value="ATPASEGAMMA"/>
</dbReference>
<keyword evidence="10" id="KW-1003">Cell membrane</keyword>
<evidence type="ECO:0000256" key="5">
    <source>
        <dbReference type="ARBA" id="ARBA00022781"/>
    </source>
</evidence>
<evidence type="ECO:0000256" key="8">
    <source>
        <dbReference type="ARBA" id="ARBA00023196"/>
    </source>
</evidence>
<dbReference type="STRING" id="185008.bhn_I1570"/>
<dbReference type="Pfam" id="PF00231">
    <property type="entry name" value="ATP-synt"/>
    <property type="match status" value="1"/>
</dbReference>
<dbReference type="RefSeq" id="WP_074461340.1">
    <property type="nucleotide sequence ID" value="NZ_FMUR01000004.1"/>
</dbReference>
<dbReference type="InterPro" id="IPR035968">
    <property type="entry name" value="ATP_synth_F1_ATPase_gsu"/>
</dbReference>
<dbReference type="CDD" id="cd12151">
    <property type="entry name" value="F1-ATPase_gamma"/>
    <property type="match status" value="1"/>
</dbReference>
<keyword evidence="4 10" id="KW-0813">Transport</keyword>
<evidence type="ECO:0000256" key="10">
    <source>
        <dbReference type="HAMAP-Rule" id="MF_00815"/>
    </source>
</evidence>
<feature type="compositionally biased region" description="Basic and acidic residues" evidence="11">
    <location>
        <begin position="303"/>
        <end position="314"/>
    </location>
</feature>
<dbReference type="AlphaFoldDB" id="A0A1G5B6E2"/>
<dbReference type="PROSITE" id="PS00153">
    <property type="entry name" value="ATPASE_GAMMA"/>
    <property type="match status" value="1"/>
</dbReference>
<dbReference type="SUPFAM" id="SSF52943">
    <property type="entry name" value="ATP synthase (F1-ATPase), gamma subunit"/>
    <property type="match status" value="1"/>
</dbReference>
<evidence type="ECO:0000256" key="3">
    <source>
        <dbReference type="ARBA" id="ARBA00007681"/>
    </source>
</evidence>
<keyword evidence="5 10" id="KW-0375">Hydrogen ion transport</keyword>
<evidence type="ECO:0000256" key="9">
    <source>
        <dbReference type="ARBA" id="ARBA00023310"/>
    </source>
</evidence>
<dbReference type="InterPro" id="IPR023632">
    <property type="entry name" value="ATP_synth_F1_gsu_CS"/>
</dbReference>
<accession>A0A1G5B6E2</accession>
<dbReference type="PANTHER" id="PTHR11693">
    <property type="entry name" value="ATP SYNTHASE GAMMA CHAIN"/>
    <property type="match status" value="1"/>
</dbReference>
<dbReference type="Gene3D" id="1.10.287.80">
    <property type="entry name" value="ATP synthase, gamma subunit, helix hairpin domain"/>
    <property type="match status" value="1"/>
</dbReference>
<dbReference type="OrthoDB" id="9812769at2"/>
<comment type="subcellular location">
    <subcellularLocation>
        <location evidence="10">Cell membrane</location>
        <topology evidence="10">Peripheral membrane protein</topology>
    </subcellularLocation>
    <subcellularLocation>
        <location evidence="2">Membrane</location>
        <topology evidence="2">Peripheral membrane protein</topology>
    </subcellularLocation>
</comment>
<feature type="region of interest" description="Disordered" evidence="11">
    <location>
        <begin position="295"/>
        <end position="314"/>
    </location>
</feature>